<dbReference type="RefSeq" id="WP_150558385.1">
    <property type="nucleotide sequence ID" value="NZ_CABPST010000002.1"/>
</dbReference>
<evidence type="ECO:0000313" key="3">
    <source>
        <dbReference type="Proteomes" id="UP000382040"/>
    </source>
</evidence>
<feature type="compositionally biased region" description="Acidic residues" evidence="1">
    <location>
        <begin position="18"/>
        <end position="29"/>
    </location>
</feature>
<dbReference type="AlphaFoldDB" id="A0A5E5BPD4"/>
<dbReference type="OrthoDB" id="8722685at2"/>
<sequence length="83" mass="9092">MSDTPTRKPGPQQPHEEDNVERDLDEALEETFPASDPVSIEIDKPKRPPASKTAETKRLDKGLEATFPASDPVSIDIGKTPKP</sequence>
<accession>A0A5E5BPD4</accession>
<dbReference type="Proteomes" id="UP000382040">
    <property type="component" value="Unassembled WGS sequence"/>
</dbReference>
<evidence type="ECO:0000313" key="2">
    <source>
        <dbReference type="EMBL" id="VVE86992.1"/>
    </source>
</evidence>
<organism evidence="2 3">
    <name type="scientific">Pandoraea bronchicola</name>
    <dbReference type="NCBI Taxonomy" id="2508287"/>
    <lineage>
        <taxon>Bacteria</taxon>
        <taxon>Pseudomonadati</taxon>
        <taxon>Pseudomonadota</taxon>
        <taxon>Betaproteobacteria</taxon>
        <taxon>Burkholderiales</taxon>
        <taxon>Burkholderiaceae</taxon>
        <taxon>Pandoraea</taxon>
    </lineage>
</organism>
<keyword evidence="3" id="KW-1185">Reference proteome</keyword>
<name>A0A5E5BPD4_9BURK</name>
<feature type="compositionally biased region" description="Basic and acidic residues" evidence="1">
    <location>
        <begin position="54"/>
        <end position="63"/>
    </location>
</feature>
<reference evidence="2 3" key="1">
    <citation type="submission" date="2019-08" db="EMBL/GenBank/DDBJ databases">
        <authorList>
            <person name="Peeters C."/>
        </authorList>
    </citation>
    <scope>NUCLEOTIDE SEQUENCE [LARGE SCALE GENOMIC DNA]</scope>
    <source>
        <strain evidence="2 3">LMG 20603</strain>
    </source>
</reference>
<dbReference type="EMBL" id="CABPST010000002">
    <property type="protein sequence ID" value="VVE86992.1"/>
    <property type="molecule type" value="Genomic_DNA"/>
</dbReference>
<protein>
    <submittedName>
        <fullName evidence="2">Uncharacterized protein</fullName>
    </submittedName>
</protein>
<gene>
    <name evidence="2" type="ORF">PBR20603_00917</name>
</gene>
<evidence type="ECO:0000256" key="1">
    <source>
        <dbReference type="SAM" id="MobiDB-lite"/>
    </source>
</evidence>
<feature type="region of interest" description="Disordered" evidence="1">
    <location>
        <begin position="1"/>
        <end position="83"/>
    </location>
</feature>
<proteinExistence type="predicted"/>